<evidence type="ECO:0000313" key="4">
    <source>
        <dbReference type="Proteomes" id="UP001214638"/>
    </source>
</evidence>
<feature type="compositionally biased region" description="Low complexity" evidence="1">
    <location>
        <begin position="225"/>
        <end position="234"/>
    </location>
</feature>
<feature type="transmembrane region" description="Helical" evidence="2">
    <location>
        <begin position="427"/>
        <end position="449"/>
    </location>
</feature>
<dbReference type="RefSeq" id="XP_067804870.1">
    <property type="nucleotide sequence ID" value="XM_067946079.1"/>
</dbReference>
<dbReference type="GeneID" id="94335331"/>
<evidence type="ECO:0000313" key="3">
    <source>
        <dbReference type="EMBL" id="KAK2198028.1"/>
    </source>
</evidence>
<sequence length="453" mass="47935">MTVQHEDVYFKYTFTETPSVGHIYHVYSFTFNNEEHKFGRDNKFLFGTPNIVTVYACEKGGSFMRTAQYEGVTNYLKSFFTDLKDSGASIAHYYVYQKMSGSTITSSAIEPAKLASYLGGSNESDRKHKNVSGANWNYVSSFNPGTGSHSFEITFKGATETVKNASGSEANLTRKSSSSLQRVSGSVSFWNPKTSKRPVIESQSGETKKVEKPESPQPPKEASRRSAGNSSSNSGGSGGGEGSEHVNPAAETSKVNSNDPPQKSAEVPPVKADDSAGLRPSSSTSSPESEEQISEKSAKQETSKESAEQPSKVDSEKSSELNSAPLTGESDNSEPSAPSASTNEGGKTVSTGNTQESQRGSQTSVETSDTNSGDSAASPDSEVPSGEGEAKQVEQSDSQDSDEKTVIVNDSPGSTGSPEKSQSSSNIPWIVGGTVIGSVGLIGTGILIYKCIR</sequence>
<evidence type="ECO:0000256" key="1">
    <source>
        <dbReference type="SAM" id="MobiDB-lite"/>
    </source>
</evidence>
<dbReference type="KEGG" id="bdw:94335331"/>
<dbReference type="EMBL" id="JALLKP010000001">
    <property type="protein sequence ID" value="KAK2198028.1"/>
    <property type="molecule type" value="Genomic_DNA"/>
</dbReference>
<protein>
    <submittedName>
        <fullName evidence="3">Uncharacterized protein</fullName>
    </submittedName>
</protein>
<keyword evidence="2" id="KW-0812">Transmembrane</keyword>
<feature type="compositionally biased region" description="Polar residues" evidence="1">
    <location>
        <begin position="164"/>
        <end position="175"/>
    </location>
</feature>
<organism evidence="3 4">
    <name type="scientific">Babesia duncani</name>
    <dbReference type="NCBI Taxonomy" id="323732"/>
    <lineage>
        <taxon>Eukaryota</taxon>
        <taxon>Sar</taxon>
        <taxon>Alveolata</taxon>
        <taxon>Apicomplexa</taxon>
        <taxon>Aconoidasida</taxon>
        <taxon>Piroplasmida</taxon>
        <taxon>Babesiidae</taxon>
        <taxon>Babesia</taxon>
    </lineage>
</organism>
<dbReference type="Proteomes" id="UP001214638">
    <property type="component" value="Unassembled WGS sequence"/>
</dbReference>
<proteinExistence type="predicted"/>
<feature type="compositionally biased region" description="Low complexity" evidence="1">
    <location>
        <begin position="176"/>
        <end position="188"/>
    </location>
</feature>
<feature type="region of interest" description="Disordered" evidence="1">
    <location>
        <begin position="164"/>
        <end position="426"/>
    </location>
</feature>
<name>A0AAD9PP99_9APIC</name>
<accession>A0AAD9PP99</accession>
<evidence type="ECO:0000256" key="2">
    <source>
        <dbReference type="SAM" id="Phobius"/>
    </source>
</evidence>
<keyword evidence="4" id="KW-1185">Reference proteome</keyword>
<comment type="caution">
    <text evidence="3">The sequence shown here is derived from an EMBL/GenBank/DDBJ whole genome shotgun (WGS) entry which is preliminary data.</text>
</comment>
<keyword evidence="2" id="KW-0472">Membrane</keyword>
<gene>
    <name evidence="3" type="ORF">BdWA1_001033</name>
</gene>
<feature type="compositionally biased region" description="Polar residues" evidence="1">
    <location>
        <begin position="411"/>
        <end position="426"/>
    </location>
</feature>
<keyword evidence="2" id="KW-1133">Transmembrane helix</keyword>
<feature type="compositionally biased region" description="Polar residues" evidence="1">
    <location>
        <begin position="320"/>
        <end position="375"/>
    </location>
</feature>
<reference evidence="3" key="1">
    <citation type="journal article" date="2023" name="Nat. Microbiol.">
        <title>Babesia duncani multi-omics identifies virulence factors and drug targets.</title>
        <authorList>
            <person name="Singh P."/>
            <person name="Lonardi S."/>
            <person name="Liang Q."/>
            <person name="Vydyam P."/>
            <person name="Khabirova E."/>
            <person name="Fang T."/>
            <person name="Gihaz S."/>
            <person name="Thekkiniath J."/>
            <person name="Munshi M."/>
            <person name="Abel S."/>
            <person name="Ciampossin L."/>
            <person name="Batugedara G."/>
            <person name="Gupta M."/>
            <person name="Lu X.M."/>
            <person name="Lenz T."/>
            <person name="Chakravarty S."/>
            <person name="Cornillot E."/>
            <person name="Hu Y."/>
            <person name="Ma W."/>
            <person name="Gonzalez L.M."/>
            <person name="Sanchez S."/>
            <person name="Estrada K."/>
            <person name="Sanchez-Flores A."/>
            <person name="Montero E."/>
            <person name="Harb O.S."/>
            <person name="Le Roch K.G."/>
            <person name="Mamoun C.B."/>
        </authorList>
    </citation>
    <scope>NUCLEOTIDE SEQUENCE</scope>
    <source>
        <strain evidence="3">WA1</strain>
    </source>
</reference>
<dbReference type="AlphaFoldDB" id="A0AAD9PP99"/>
<feature type="compositionally biased region" description="Basic and acidic residues" evidence="1">
    <location>
        <begin position="293"/>
        <end position="319"/>
    </location>
</feature>